<dbReference type="InterPro" id="IPR003593">
    <property type="entry name" value="AAA+_ATPase"/>
</dbReference>
<keyword evidence="3" id="KW-0813">Transport</keyword>
<evidence type="ECO:0000256" key="7">
    <source>
        <dbReference type="ARBA" id="ARBA00023136"/>
    </source>
</evidence>
<dbReference type="PIRSF" id="PIRSF039085">
    <property type="entry name" value="ABC_ATPase_HisP"/>
    <property type="match status" value="1"/>
</dbReference>
<dbReference type="PANTHER" id="PTHR43166">
    <property type="entry name" value="AMINO ACID IMPORT ATP-BINDING PROTEIN"/>
    <property type="match status" value="1"/>
</dbReference>
<evidence type="ECO:0000256" key="3">
    <source>
        <dbReference type="ARBA" id="ARBA00022448"/>
    </source>
</evidence>
<evidence type="ECO:0000256" key="1">
    <source>
        <dbReference type="ARBA" id="ARBA00004202"/>
    </source>
</evidence>
<comment type="caution">
    <text evidence="9">The sequence shown here is derived from an EMBL/GenBank/DDBJ whole genome shotgun (WGS) entry which is preliminary data.</text>
</comment>
<feature type="domain" description="ABC transporter" evidence="8">
    <location>
        <begin position="13"/>
        <end position="257"/>
    </location>
</feature>
<accession>A0ABW4Z0J6</accession>
<dbReference type="GO" id="GO:0005524">
    <property type="term" value="F:ATP binding"/>
    <property type="evidence" value="ECO:0007669"/>
    <property type="project" value="UniProtKB-KW"/>
</dbReference>
<keyword evidence="10" id="KW-1185">Reference proteome</keyword>
<dbReference type="InterPro" id="IPR030679">
    <property type="entry name" value="ABC_ATPase_HisP-typ"/>
</dbReference>
<evidence type="ECO:0000256" key="6">
    <source>
        <dbReference type="ARBA" id="ARBA00022840"/>
    </source>
</evidence>
<organism evidence="9 10">
    <name type="scientific">Ancylobacter oerskovii</name>
    <dbReference type="NCBI Taxonomy" id="459519"/>
    <lineage>
        <taxon>Bacteria</taxon>
        <taxon>Pseudomonadati</taxon>
        <taxon>Pseudomonadota</taxon>
        <taxon>Alphaproteobacteria</taxon>
        <taxon>Hyphomicrobiales</taxon>
        <taxon>Xanthobacteraceae</taxon>
        <taxon>Ancylobacter</taxon>
    </lineage>
</organism>
<dbReference type="SMART" id="SM00382">
    <property type="entry name" value="AAA"/>
    <property type="match status" value="1"/>
</dbReference>
<dbReference type="Gene3D" id="3.40.50.300">
    <property type="entry name" value="P-loop containing nucleotide triphosphate hydrolases"/>
    <property type="match status" value="1"/>
</dbReference>
<reference evidence="10" key="1">
    <citation type="journal article" date="2019" name="Int. J. Syst. Evol. Microbiol.">
        <title>The Global Catalogue of Microorganisms (GCM) 10K type strain sequencing project: providing services to taxonomists for standard genome sequencing and annotation.</title>
        <authorList>
            <consortium name="The Broad Institute Genomics Platform"/>
            <consortium name="The Broad Institute Genome Sequencing Center for Infectious Disease"/>
            <person name="Wu L."/>
            <person name="Ma J."/>
        </authorList>
    </citation>
    <scope>NUCLEOTIDE SEQUENCE [LARGE SCALE GENOMIC DNA]</scope>
    <source>
        <strain evidence="10">CCM 7435</strain>
    </source>
</reference>
<comment type="similarity">
    <text evidence="2">Belongs to the ABC transporter superfamily.</text>
</comment>
<evidence type="ECO:0000256" key="5">
    <source>
        <dbReference type="ARBA" id="ARBA00022741"/>
    </source>
</evidence>
<keyword evidence="6 9" id="KW-0067">ATP-binding</keyword>
<dbReference type="Pfam" id="PF00005">
    <property type="entry name" value="ABC_tran"/>
    <property type="match status" value="1"/>
</dbReference>
<dbReference type="SUPFAM" id="SSF52540">
    <property type="entry name" value="P-loop containing nucleoside triphosphate hydrolases"/>
    <property type="match status" value="1"/>
</dbReference>
<dbReference type="InterPro" id="IPR050086">
    <property type="entry name" value="MetN_ABC_transporter-like"/>
</dbReference>
<dbReference type="RefSeq" id="WP_213351661.1">
    <property type="nucleotide sequence ID" value="NZ_JAHBGB010000006.1"/>
</dbReference>
<keyword evidence="4" id="KW-1003">Cell membrane</keyword>
<proteinExistence type="inferred from homology"/>
<protein>
    <submittedName>
        <fullName evidence="9">ABC transporter ATP-binding protein</fullName>
    </submittedName>
</protein>
<evidence type="ECO:0000313" key="9">
    <source>
        <dbReference type="EMBL" id="MFD2141923.1"/>
    </source>
</evidence>
<evidence type="ECO:0000256" key="4">
    <source>
        <dbReference type="ARBA" id="ARBA00022475"/>
    </source>
</evidence>
<dbReference type="EMBL" id="JBHUHD010000001">
    <property type="protein sequence ID" value="MFD2141923.1"/>
    <property type="molecule type" value="Genomic_DNA"/>
</dbReference>
<dbReference type="PROSITE" id="PS00211">
    <property type="entry name" value="ABC_TRANSPORTER_1"/>
    <property type="match status" value="1"/>
</dbReference>
<dbReference type="InterPro" id="IPR027417">
    <property type="entry name" value="P-loop_NTPase"/>
</dbReference>
<evidence type="ECO:0000313" key="10">
    <source>
        <dbReference type="Proteomes" id="UP001597299"/>
    </source>
</evidence>
<dbReference type="InterPro" id="IPR003439">
    <property type="entry name" value="ABC_transporter-like_ATP-bd"/>
</dbReference>
<dbReference type="InterPro" id="IPR017871">
    <property type="entry name" value="ABC_transporter-like_CS"/>
</dbReference>
<dbReference type="PANTHER" id="PTHR43166:SF35">
    <property type="entry name" value="L-CYSTINE IMPORT ATP-BINDING PROTEIN TCYN"/>
    <property type="match status" value="1"/>
</dbReference>
<sequence length="262" mass="28487">MGGPRNGAVQPIIAADSICKDFGPLAVLRGISLQAANHDVISIIGSSGSGKSTFLRCLNLLEMPTSGSLRICGEDIDLHQTPQGMVAGDRKQVRRIRSSLGMVFQGFNLWSHMNVLENVMAAPVHVQGKSKAEAREKAEHYLQRVGLYEKRDAYPAFMSGGQQQRAAIARALAMEPAAVLFDEPTSALDPELVGEVLKVIRGLAEEGRTMIVVTHEMAFARDVSSQVLFLHQGEVEESGPPAQLFREPRSERLKAFLTRAAV</sequence>
<evidence type="ECO:0000256" key="2">
    <source>
        <dbReference type="ARBA" id="ARBA00005417"/>
    </source>
</evidence>
<keyword evidence="5" id="KW-0547">Nucleotide-binding</keyword>
<keyword evidence="7" id="KW-0472">Membrane</keyword>
<evidence type="ECO:0000259" key="8">
    <source>
        <dbReference type="PROSITE" id="PS50893"/>
    </source>
</evidence>
<comment type="subcellular location">
    <subcellularLocation>
        <location evidence="1">Cell membrane</location>
        <topology evidence="1">Peripheral membrane protein</topology>
    </subcellularLocation>
</comment>
<dbReference type="PROSITE" id="PS50893">
    <property type="entry name" value="ABC_TRANSPORTER_2"/>
    <property type="match status" value="1"/>
</dbReference>
<gene>
    <name evidence="9" type="ORF">ACFSNC_16050</name>
</gene>
<name>A0ABW4Z0J6_9HYPH</name>
<dbReference type="Proteomes" id="UP001597299">
    <property type="component" value="Unassembled WGS sequence"/>
</dbReference>